<dbReference type="OrthoDB" id="9803381at2"/>
<keyword evidence="5 7" id="KW-0472">Membrane</keyword>
<dbReference type="RefSeq" id="WP_046667266.1">
    <property type="nucleotide sequence ID" value="NZ_CCRH01000008.1"/>
</dbReference>
<reference evidence="9 10" key="1">
    <citation type="submission" date="2014-08" db="EMBL/GenBank/DDBJ databases">
        <authorList>
            <person name="Chen Y.-H."/>
        </authorList>
    </citation>
    <scope>NUCLEOTIDE SEQUENCE [LARGE SCALE GENOMIC DNA]</scope>
</reference>
<keyword evidence="4 7" id="KW-1133">Transmembrane helix</keyword>
<feature type="transmembrane region" description="Helical" evidence="7">
    <location>
        <begin position="278"/>
        <end position="298"/>
    </location>
</feature>
<keyword evidence="2" id="KW-1003">Cell membrane</keyword>
<evidence type="ECO:0000256" key="5">
    <source>
        <dbReference type="ARBA" id="ARBA00023136"/>
    </source>
</evidence>
<dbReference type="PANTHER" id="PTHR35007:SF1">
    <property type="entry name" value="PILUS ASSEMBLY PROTEIN"/>
    <property type="match status" value="1"/>
</dbReference>
<evidence type="ECO:0000313" key="9">
    <source>
        <dbReference type="EMBL" id="CDZ36029.1"/>
    </source>
</evidence>
<gene>
    <name evidence="9" type="primary">tadB</name>
    <name evidence="9" type="ORF">NGAL_HAMBI1145_31520</name>
</gene>
<keyword evidence="6" id="KW-0175">Coiled coil</keyword>
<feature type="transmembrane region" description="Helical" evidence="7">
    <location>
        <begin position="310"/>
        <end position="329"/>
    </location>
</feature>
<dbReference type="Gene3D" id="1.20.81.30">
    <property type="entry name" value="Type II secretion system (T2SS), domain F"/>
    <property type="match status" value="1"/>
</dbReference>
<dbReference type="Pfam" id="PF00482">
    <property type="entry name" value="T2SSF"/>
    <property type="match status" value="1"/>
</dbReference>
<comment type="subcellular location">
    <subcellularLocation>
        <location evidence="1">Cell membrane</location>
        <topology evidence="1">Multi-pass membrane protein</topology>
    </subcellularLocation>
</comment>
<evidence type="ECO:0000256" key="2">
    <source>
        <dbReference type="ARBA" id="ARBA00022475"/>
    </source>
</evidence>
<evidence type="ECO:0000256" key="7">
    <source>
        <dbReference type="SAM" id="Phobius"/>
    </source>
</evidence>
<dbReference type="PANTHER" id="PTHR35007">
    <property type="entry name" value="INTEGRAL MEMBRANE PROTEIN-RELATED"/>
    <property type="match status" value="1"/>
</dbReference>
<feature type="coiled-coil region" evidence="6">
    <location>
        <begin position="44"/>
        <end position="88"/>
    </location>
</feature>
<proteinExistence type="predicted"/>
<dbReference type="GO" id="GO:0005886">
    <property type="term" value="C:plasma membrane"/>
    <property type="evidence" value="ECO:0007669"/>
    <property type="project" value="UniProtKB-SubCell"/>
</dbReference>
<evidence type="ECO:0000256" key="3">
    <source>
        <dbReference type="ARBA" id="ARBA00022692"/>
    </source>
</evidence>
<evidence type="ECO:0000256" key="4">
    <source>
        <dbReference type="ARBA" id="ARBA00022989"/>
    </source>
</evidence>
<feature type="domain" description="Type II secretion system protein GspF" evidence="8">
    <location>
        <begin position="170"/>
        <end position="294"/>
    </location>
</feature>
<dbReference type="InterPro" id="IPR018076">
    <property type="entry name" value="T2SS_GspF_dom"/>
</dbReference>
<evidence type="ECO:0000256" key="1">
    <source>
        <dbReference type="ARBA" id="ARBA00004651"/>
    </source>
</evidence>
<evidence type="ECO:0000256" key="6">
    <source>
        <dbReference type="SAM" id="Coils"/>
    </source>
</evidence>
<keyword evidence="3 7" id="KW-0812">Transmembrane</keyword>
<accession>A0A0T7FM26</accession>
<protein>
    <submittedName>
        <fullName evidence="9">Flp pilus assembly protein TadB</fullName>
    </submittedName>
</protein>
<dbReference type="InterPro" id="IPR042094">
    <property type="entry name" value="T2SS_GspF_sf"/>
</dbReference>
<organism evidence="9 10">
    <name type="scientific">Neorhizobium galegae bv. officinalis</name>
    <dbReference type="NCBI Taxonomy" id="323656"/>
    <lineage>
        <taxon>Bacteria</taxon>
        <taxon>Pseudomonadati</taxon>
        <taxon>Pseudomonadota</taxon>
        <taxon>Alphaproteobacteria</taxon>
        <taxon>Hyphomicrobiales</taxon>
        <taxon>Rhizobiaceae</taxon>
        <taxon>Rhizobium/Agrobacterium group</taxon>
        <taxon>Neorhizobium</taxon>
    </lineage>
</organism>
<feature type="transmembrane region" description="Helical" evidence="7">
    <location>
        <begin position="110"/>
        <end position="128"/>
    </location>
</feature>
<dbReference type="EMBL" id="CCRH01000008">
    <property type="protein sequence ID" value="CDZ36029.1"/>
    <property type="molecule type" value="Genomic_DNA"/>
</dbReference>
<dbReference type="AlphaFoldDB" id="A0A0T7FM26"/>
<evidence type="ECO:0000259" key="8">
    <source>
        <dbReference type="Pfam" id="PF00482"/>
    </source>
</evidence>
<name>A0A0T7FM26_NEOGA</name>
<evidence type="ECO:0000313" key="10">
    <source>
        <dbReference type="Proteomes" id="UP000046176"/>
    </source>
</evidence>
<feature type="transmembrane region" description="Helical" evidence="7">
    <location>
        <begin position="6"/>
        <end position="27"/>
    </location>
</feature>
<feature type="transmembrane region" description="Helical" evidence="7">
    <location>
        <begin position="134"/>
        <end position="155"/>
    </location>
</feature>
<sequence>MFGLDINVVAIIALVAVAAAAVCYALLFSRMEVEKKADSRLNRVKSAETDLNKVKAARDRVQELSKRRKSMQDSIKDLEKKQEEKNKKMADGSLKAKLPQTGLSLTMGRFYIFSVLFGVFVFLVALIAGLPLLAAVGAAFVSSVGLPRWIIGFLVKRRQNKFLQEFPNALDVMVRSIKSGLPLNDSMRLIASDGQEPVKTEFRRVIESQQVGLSIPEACTRMMMTMPLPEVNFFAIVITIQGQAGGNLSEAIGNLSKVLRERRKMKAKVQALSMEAKASAVIIGALPFIVSLLVYLTSPQYISIIFTDPRGHLILLFSGVWMSIGIFVMRNMINFDI</sequence>
<dbReference type="Proteomes" id="UP000046176">
    <property type="component" value="Unassembled WGS sequence"/>
</dbReference>